<reference evidence="2" key="1">
    <citation type="submission" date="2014-01" db="EMBL/GenBank/DDBJ databases">
        <authorList>
            <person name="Brown-Elliot B."/>
            <person name="Wallace R."/>
            <person name="Lenaerts A."/>
            <person name="Ordway D."/>
            <person name="DeGroote M.A."/>
            <person name="Parker T."/>
            <person name="Sizemore C."/>
            <person name="Tallon L.J."/>
            <person name="Sadzewicz L.K."/>
            <person name="Sengamalay N."/>
            <person name="Fraser C.M."/>
            <person name="Hine E."/>
            <person name="Shefchek K.A."/>
            <person name="Das S.P."/>
            <person name="Tettelin H."/>
        </authorList>
    </citation>
    <scope>NUCLEOTIDE SEQUENCE [LARGE SCALE GENOMIC DNA]</scope>
    <source>
        <strain evidence="2">4042</strain>
    </source>
</reference>
<sequence>MIKRHPNLVADSATSSTCPCRSSPPILWRPGGTSNSTATASTSKSSMFAPPNVLRCTTSPASRRFGPR</sequence>
<dbReference type="GO" id="GO:0016853">
    <property type="term" value="F:isomerase activity"/>
    <property type="evidence" value="ECO:0007669"/>
    <property type="project" value="UniProtKB-KW"/>
</dbReference>
<evidence type="ECO:0000313" key="2">
    <source>
        <dbReference type="EMBL" id="EUA66041.1"/>
    </source>
</evidence>
<feature type="region of interest" description="Disordered" evidence="1">
    <location>
        <begin position="1"/>
        <end position="68"/>
    </location>
</feature>
<comment type="caution">
    <text evidence="2">The sequence shown here is derived from an EMBL/GenBank/DDBJ whole genome shotgun (WGS) entry which is preliminary data.</text>
</comment>
<proteinExistence type="predicted"/>
<protein>
    <submittedName>
        <fullName evidence="2">Linear gramicidin synthetase subunit D domain protein</fullName>
        <ecNumber evidence="2">5.1.1.-</ecNumber>
    </submittedName>
</protein>
<feature type="compositionally biased region" description="Low complexity" evidence="1">
    <location>
        <begin position="33"/>
        <end position="46"/>
    </location>
</feature>
<keyword evidence="2" id="KW-0413">Isomerase</keyword>
<feature type="compositionally biased region" description="Low complexity" evidence="1">
    <location>
        <begin position="12"/>
        <end position="25"/>
    </location>
</feature>
<name>X8DD86_MYCXE</name>
<dbReference type="AlphaFoldDB" id="X8DD86"/>
<dbReference type="EMBL" id="JAOB01000020">
    <property type="protein sequence ID" value="EUA66041.1"/>
    <property type="molecule type" value="Genomic_DNA"/>
</dbReference>
<evidence type="ECO:0000256" key="1">
    <source>
        <dbReference type="SAM" id="MobiDB-lite"/>
    </source>
</evidence>
<accession>X8DD86</accession>
<organism evidence="2">
    <name type="scientific">Mycobacterium xenopi 4042</name>
    <dbReference type="NCBI Taxonomy" id="1299334"/>
    <lineage>
        <taxon>Bacteria</taxon>
        <taxon>Bacillati</taxon>
        <taxon>Actinomycetota</taxon>
        <taxon>Actinomycetes</taxon>
        <taxon>Mycobacteriales</taxon>
        <taxon>Mycobacteriaceae</taxon>
        <taxon>Mycobacterium</taxon>
    </lineage>
</organism>
<gene>
    <name evidence="2" type="ORF">I553_2274</name>
</gene>
<dbReference type="EC" id="5.1.1.-" evidence="2"/>